<dbReference type="EMBL" id="QJKJ01005022">
    <property type="protein sequence ID" value="RDX91839.1"/>
    <property type="molecule type" value="Genomic_DNA"/>
</dbReference>
<accession>A0A371GMN8</accession>
<organism evidence="1 2">
    <name type="scientific">Mucuna pruriens</name>
    <name type="common">Velvet bean</name>
    <name type="synonym">Dolichos pruriens</name>
    <dbReference type="NCBI Taxonomy" id="157652"/>
    <lineage>
        <taxon>Eukaryota</taxon>
        <taxon>Viridiplantae</taxon>
        <taxon>Streptophyta</taxon>
        <taxon>Embryophyta</taxon>
        <taxon>Tracheophyta</taxon>
        <taxon>Spermatophyta</taxon>
        <taxon>Magnoliopsida</taxon>
        <taxon>eudicotyledons</taxon>
        <taxon>Gunneridae</taxon>
        <taxon>Pentapetalae</taxon>
        <taxon>rosids</taxon>
        <taxon>fabids</taxon>
        <taxon>Fabales</taxon>
        <taxon>Fabaceae</taxon>
        <taxon>Papilionoideae</taxon>
        <taxon>50 kb inversion clade</taxon>
        <taxon>NPAAA clade</taxon>
        <taxon>indigoferoid/millettioid clade</taxon>
        <taxon>Phaseoleae</taxon>
        <taxon>Mucuna</taxon>
    </lineage>
</organism>
<proteinExistence type="predicted"/>
<feature type="non-terminal residue" evidence="1">
    <location>
        <position position="1"/>
    </location>
</feature>
<dbReference type="Proteomes" id="UP000257109">
    <property type="component" value="Unassembled WGS sequence"/>
</dbReference>
<sequence>MKPSKSPRPCPSNTQQALVSLLNNAKRVHGGYVGATRRLQKKASYMLPQQKIHRMQIEVLSTRADLLRFSLGNEKVVNCTDFIHHPGWGGSSDPKLLCVACHIRDQRLTKRELSNCGCCRGHTFCVPKCVESDQRSNMRRIHSITETDNFQMKPDFSDNPLYELDLMENNNNRTLKELATPDYLQLDPAQTYKLKFGLIHLLPKFHGYAGEDPHKHLKEFHVVCSMMRPQGKVEAEAERRPKSTWLVETRSKQKPSLFRTIKSGTLF</sequence>
<dbReference type="OrthoDB" id="1422241at2759"/>
<dbReference type="AlphaFoldDB" id="A0A371GMN8"/>
<comment type="caution">
    <text evidence="1">The sequence shown here is derived from an EMBL/GenBank/DDBJ whole genome shotgun (WGS) entry which is preliminary data.</text>
</comment>
<evidence type="ECO:0000313" key="1">
    <source>
        <dbReference type="EMBL" id="RDX91839.1"/>
    </source>
</evidence>
<keyword evidence="2" id="KW-1185">Reference proteome</keyword>
<protein>
    <submittedName>
        <fullName evidence="1">Uncharacterized protein</fullName>
    </submittedName>
</protein>
<evidence type="ECO:0000313" key="2">
    <source>
        <dbReference type="Proteomes" id="UP000257109"/>
    </source>
</evidence>
<gene>
    <name evidence="1" type="ORF">CR513_26127</name>
</gene>
<name>A0A371GMN8_MUCPR</name>
<reference evidence="1" key="1">
    <citation type="submission" date="2018-05" db="EMBL/GenBank/DDBJ databases">
        <title>Draft genome of Mucuna pruriens seed.</title>
        <authorList>
            <person name="Nnadi N.E."/>
            <person name="Vos R."/>
            <person name="Hasami M.H."/>
            <person name="Devisetty U.K."/>
            <person name="Aguiy J.C."/>
        </authorList>
    </citation>
    <scope>NUCLEOTIDE SEQUENCE [LARGE SCALE GENOMIC DNA]</scope>
    <source>
        <strain evidence="1">JCA_2017</strain>
    </source>
</reference>